<dbReference type="InterPro" id="IPR050640">
    <property type="entry name" value="Bact_2-comp_sensor_kinase"/>
</dbReference>
<feature type="transmembrane region" description="Helical" evidence="1">
    <location>
        <begin position="123"/>
        <end position="146"/>
    </location>
</feature>
<feature type="transmembrane region" description="Helical" evidence="1">
    <location>
        <begin position="44"/>
        <end position="63"/>
    </location>
</feature>
<evidence type="ECO:0000259" key="2">
    <source>
        <dbReference type="Pfam" id="PF06580"/>
    </source>
</evidence>
<evidence type="ECO:0000256" key="1">
    <source>
        <dbReference type="SAM" id="Phobius"/>
    </source>
</evidence>
<keyword evidence="1" id="KW-0472">Membrane</keyword>
<name>A0A223V229_9FLAO</name>
<dbReference type="InterPro" id="IPR010559">
    <property type="entry name" value="Sig_transdc_His_kin_internal"/>
</dbReference>
<reference evidence="3 4" key="1">
    <citation type="submission" date="2017-08" db="EMBL/GenBank/DDBJ databases">
        <title>The complete genome sequence of Maribacter sp. B1, isolated from deep-sea sediment.</title>
        <authorList>
            <person name="Wu Y.-H."/>
            <person name="Cheng H."/>
            <person name="Xu X.-W."/>
        </authorList>
    </citation>
    <scope>NUCLEOTIDE SEQUENCE [LARGE SCALE GENOMIC DNA]</scope>
    <source>
        <strain evidence="3 4">B1</strain>
    </source>
</reference>
<dbReference type="Gene3D" id="3.30.565.10">
    <property type="entry name" value="Histidine kinase-like ATPase, C-terminal domain"/>
    <property type="match status" value="1"/>
</dbReference>
<dbReference type="PANTHER" id="PTHR34220">
    <property type="entry name" value="SENSOR HISTIDINE KINASE YPDA"/>
    <property type="match status" value="1"/>
</dbReference>
<keyword evidence="3" id="KW-0418">Kinase</keyword>
<proteinExistence type="predicted"/>
<dbReference type="OrthoDB" id="9809908at2"/>
<dbReference type="Pfam" id="PF06580">
    <property type="entry name" value="His_kinase"/>
    <property type="match status" value="1"/>
</dbReference>
<dbReference type="KEGG" id="marb:CJ263_03755"/>
<evidence type="ECO:0000313" key="3">
    <source>
        <dbReference type="EMBL" id="ASV29411.1"/>
    </source>
</evidence>
<feature type="transmembrane region" description="Helical" evidence="1">
    <location>
        <begin position="12"/>
        <end position="32"/>
    </location>
</feature>
<feature type="transmembrane region" description="Helical" evidence="1">
    <location>
        <begin position="84"/>
        <end position="103"/>
    </location>
</feature>
<dbReference type="RefSeq" id="WP_094996037.1">
    <property type="nucleotide sequence ID" value="NZ_BMJL01000001.1"/>
</dbReference>
<dbReference type="GO" id="GO:0016020">
    <property type="term" value="C:membrane"/>
    <property type="evidence" value="ECO:0007669"/>
    <property type="project" value="InterPro"/>
</dbReference>
<sequence>MTAFIKKHRWSISFWLVQIMSWGGLVFIAYAFTPDADGYKESYTFKYGLLSTFLIGVLSTSLLRFYLKRIINFDSFETSQIIKILIGIAVAALIYFGLSYGSGYCMGKFGEEDVKVPEMYKEFGLGLMLINSFVTIFGWTIFYLSVKIVAKLNANRVERAELNATLRQAQLNTLKGQINPHFMFNSLNNIRGLMLEDVERSRDMLTKLSEMLRYSLTKNNVNAIRLEEELEMVENYIALSKIQFEDRLSFIKEVKEETLDIKIPPMIIQLLVENAAKHGISNLKAGGTIKLITDVDRENLIIQVINTGSLQIAQDSTQLGLKNIQQRLRLLYGNQASFDIKEVDNEVVASINIPLS</sequence>
<dbReference type="PANTHER" id="PTHR34220:SF7">
    <property type="entry name" value="SENSOR HISTIDINE KINASE YPDA"/>
    <property type="match status" value="1"/>
</dbReference>
<dbReference type="Proteomes" id="UP000215244">
    <property type="component" value="Chromosome"/>
</dbReference>
<dbReference type="SUPFAM" id="SSF55874">
    <property type="entry name" value="ATPase domain of HSP90 chaperone/DNA topoisomerase II/histidine kinase"/>
    <property type="match status" value="1"/>
</dbReference>
<keyword evidence="1" id="KW-1133">Transmembrane helix</keyword>
<dbReference type="InterPro" id="IPR036890">
    <property type="entry name" value="HATPase_C_sf"/>
</dbReference>
<protein>
    <submittedName>
        <fullName evidence="3">Histidine kinase</fullName>
    </submittedName>
</protein>
<dbReference type="GO" id="GO:0000155">
    <property type="term" value="F:phosphorelay sensor kinase activity"/>
    <property type="evidence" value="ECO:0007669"/>
    <property type="project" value="InterPro"/>
</dbReference>
<evidence type="ECO:0000313" key="4">
    <source>
        <dbReference type="Proteomes" id="UP000215244"/>
    </source>
</evidence>
<dbReference type="AlphaFoldDB" id="A0A223V229"/>
<keyword evidence="3" id="KW-0808">Transferase</keyword>
<feature type="domain" description="Signal transduction histidine kinase internal region" evidence="2">
    <location>
        <begin position="169"/>
        <end position="248"/>
    </location>
</feature>
<keyword evidence="4" id="KW-1185">Reference proteome</keyword>
<dbReference type="EMBL" id="CP022957">
    <property type="protein sequence ID" value="ASV29411.1"/>
    <property type="molecule type" value="Genomic_DNA"/>
</dbReference>
<organism evidence="3 4">
    <name type="scientific">Maribacter cobaltidurans</name>
    <dbReference type="NCBI Taxonomy" id="1178778"/>
    <lineage>
        <taxon>Bacteria</taxon>
        <taxon>Pseudomonadati</taxon>
        <taxon>Bacteroidota</taxon>
        <taxon>Flavobacteriia</taxon>
        <taxon>Flavobacteriales</taxon>
        <taxon>Flavobacteriaceae</taxon>
        <taxon>Maribacter</taxon>
    </lineage>
</organism>
<gene>
    <name evidence="3" type="ORF">CJ263_03755</name>
</gene>
<accession>A0A223V229</accession>
<keyword evidence="1" id="KW-0812">Transmembrane</keyword>